<accession>A0A9X3X2B2</accession>
<feature type="signal peptide" evidence="2">
    <location>
        <begin position="1"/>
        <end position="21"/>
    </location>
</feature>
<gene>
    <name evidence="3" type="ORF">KEG57_17600</name>
</gene>
<feature type="compositionally biased region" description="Low complexity" evidence="1">
    <location>
        <begin position="29"/>
        <end position="46"/>
    </location>
</feature>
<organism evidence="3 4">
    <name type="scientific">Polyangium jinanense</name>
    <dbReference type="NCBI Taxonomy" id="2829994"/>
    <lineage>
        <taxon>Bacteria</taxon>
        <taxon>Pseudomonadati</taxon>
        <taxon>Myxococcota</taxon>
        <taxon>Polyangia</taxon>
        <taxon>Polyangiales</taxon>
        <taxon>Polyangiaceae</taxon>
        <taxon>Polyangium</taxon>
    </lineage>
</organism>
<evidence type="ECO:0000256" key="2">
    <source>
        <dbReference type="SAM" id="SignalP"/>
    </source>
</evidence>
<evidence type="ECO:0008006" key="5">
    <source>
        <dbReference type="Google" id="ProtNLM"/>
    </source>
</evidence>
<dbReference type="EMBL" id="JAGTJJ010000007">
    <property type="protein sequence ID" value="MDC3982337.1"/>
    <property type="molecule type" value="Genomic_DNA"/>
</dbReference>
<dbReference type="Proteomes" id="UP001151081">
    <property type="component" value="Unassembled WGS sequence"/>
</dbReference>
<dbReference type="PROSITE" id="PS51257">
    <property type="entry name" value="PROKAR_LIPOPROTEIN"/>
    <property type="match status" value="1"/>
</dbReference>
<proteinExistence type="predicted"/>
<name>A0A9X3X2B2_9BACT</name>
<keyword evidence="2" id="KW-0732">Signal</keyword>
<comment type="caution">
    <text evidence="3">The sequence shown here is derived from an EMBL/GenBank/DDBJ whole genome shotgun (WGS) entry which is preliminary data.</text>
</comment>
<protein>
    <recommendedName>
        <fullName evidence="5">Kazal-like domain-containing protein</fullName>
    </recommendedName>
</protein>
<feature type="region of interest" description="Disordered" evidence="1">
    <location>
        <begin position="21"/>
        <end position="68"/>
    </location>
</feature>
<dbReference type="AlphaFoldDB" id="A0A9X3X2B2"/>
<evidence type="ECO:0000313" key="4">
    <source>
        <dbReference type="Proteomes" id="UP001151081"/>
    </source>
</evidence>
<feature type="chain" id="PRO_5040950384" description="Kazal-like domain-containing protein" evidence="2">
    <location>
        <begin position="22"/>
        <end position="145"/>
    </location>
</feature>
<keyword evidence="4" id="KW-1185">Reference proteome</keyword>
<dbReference type="RefSeq" id="WP_272420854.1">
    <property type="nucleotide sequence ID" value="NZ_JAGTJJ010000007.1"/>
</dbReference>
<evidence type="ECO:0000313" key="3">
    <source>
        <dbReference type="EMBL" id="MDC3982337.1"/>
    </source>
</evidence>
<evidence type="ECO:0000256" key="1">
    <source>
        <dbReference type="SAM" id="MobiDB-lite"/>
    </source>
</evidence>
<reference evidence="3 4" key="1">
    <citation type="submission" date="2021-04" db="EMBL/GenBank/DDBJ databases">
        <title>Genome analysis of Polyangium sp.</title>
        <authorList>
            <person name="Li Y."/>
            <person name="Wang J."/>
        </authorList>
    </citation>
    <scope>NUCLEOTIDE SEQUENCE [LARGE SCALE GENOMIC DNA]</scope>
    <source>
        <strain evidence="3 4">SDU14</strain>
    </source>
</reference>
<sequence length="145" mass="15029">MKFLASLALFASALALGCASTQPPTDGSAPTATVPVEPAPTAATTEVPPPPADKPTETEAPPPVEKPAGRLAFQACSEESRKAAGCTRDLRPVCGEMDNGIRCIKAPCPSTTPRTFPNACTACVEPKVTGYWPMSCEDMNKPTAP</sequence>